<dbReference type="InterPro" id="IPR008728">
    <property type="entry name" value="Elongator_complex_protein_4"/>
</dbReference>
<keyword evidence="7" id="KW-0819">tRNA processing</keyword>
<comment type="similarity">
    <text evidence="4">Belongs to the ELP4 family.</text>
</comment>
<keyword evidence="8" id="KW-0539">Nucleus</keyword>
<dbReference type="PANTHER" id="PTHR12896:SF1">
    <property type="entry name" value="ELONGATOR COMPLEX PROTEIN 4"/>
    <property type="match status" value="1"/>
</dbReference>
<evidence type="ECO:0000256" key="4">
    <source>
        <dbReference type="ARBA" id="ARBA00007573"/>
    </source>
</evidence>
<comment type="subcellular location">
    <subcellularLocation>
        <location evidence="2">Cytoplasm</location>
    </subcellularLocation>
    <subcellularLocation>
        <location evidence="1">Nucleus</location>
    </subcellularLocation>
</comment>
<proteinExistence type="inferred from homology"/>
<keyword evidence="6" id="KW-0963">Cytoplasm</keyword>
<comment type="pathway">
    <text evidence="3">tRNA modification; 5-methoxycarbonylmethyl-2-thiouridine-tRNA biosynthesis.</text>
</comment>
<organism evidence="9 10">
    <name type="scientific">Astathelohania contejeani</name>
    <dbReference type="NCBI Taxonomy" id="164912"/>
    <lineage>
        <taxon>Eukaryota</taxon>
        <taxon>Fungi</taxon>
        <taxon>Fungi incertae sedis</taxon>
        <taxon>Microsporidia</taxon>
        <taxon>Astathelohaniidae</taxon>
        <taxon>Astathelohania</taxon>
    </lineage>
</organism>
<dbReference type="Gene3D" id="3.40.50.300">
    <property type="entry name" value="P-loop containing nucleotide triphosphate hydrolases"/>
    <property type="match status" value="1"/>
</dbReference>
<keyword evidence="10" id="KW-1185">Reference proteome</keyword>
<dbReference type="EMBL" id="SBIQ01000024">
    <property type="protein sequence ID" value="KAF7684188.1"/>
    <property type="molecule type" value="Genomic_DNA"/>
</dbReference>
<reference evidence="9 10" key="1">
    <citation type="submission" date="2019-01" db="EMBL/GenBank/DDBJ databases">
        <title>Genomes sequencing and comparative genomics of infectious freshwater microsporidia, Cucumispora dikerogammari and Thelohania contejeani.</title>
        <authorList>
            <person name="Cormier A."/>
            <person name="Giraud I."/>
            <person name="Wattier R."/>
            <person name="Teixeira M."/>
            <person name="Grandjean F."/>
            <person name="Rigaud T."/>
            <person name="Cordaux R."/>
        </authorList>
    </citation>
    <scope>NUCLEOTIDE SEQUENCE [LARGE SCALE GENOMIC DNA]</scope>
    <source>
        <strain evidence="9">T1</strain>
        <tissue evidence="9">Spores</tissue>
    </source>
</reference>
<evidence type="ECO:0000256" key="8">
    <source>
        <dbReference type="ARBA" id="ARBA00023242"/>
    </source>
</evidence>
<evidence type="ECO:0000256" key="5">
    <source>
        <dbReference type="ARBA" id="ARBA00020265"/>
    </source>
</evidence>
<evidence type="ECO:0000256" key="2">
    <source>
        <dbReference type="ARBA" id="ARBA00004496"/>
    </source>
</evidence>
<dbReference type="InterPro" id="IPR027417">
    <property type="entry name" value="P-loop_NTPase"/>
</dbReference>
<gene>
    <name evidence="9" type="primary">elp4</name>
    <name evidence="9" type="ORF">TCON_0615</name>
</gene>
<evidence type="ECO:0000313" key="9">
    <source>
        <dbReference type="EMBL" id="KAF7684188.1"/>
    </source>
</evidence>
<evidence type="ECO:0000256" key="6">
    <source>
        <dbReference type="ARBA" id="ARBA00022490"/>
    </source>
</evidence>
<evidence type="ECO:0000256" key="7">
    <source>
        <dbReference type="ARBA" id="ARBA00022694"/>
    </source>
</evidence>
<accession>A0ABQ7I151</accession>
<comment type="caution">
    <text evidence="9">The sequence shown here is derived from an EMBL/GenBank/DDBJ whole genome shotgun (WGS) entry which is preliminary data.</text>
</comment>
<evidence type="ECO:0000256" key="3">
    <source>
        <dbReference type="ARBA" id="ARBA00005043"/>
    </source>
</evidence>
<evidence type="ECO:0000256" key="1">
    <source>
        <dbReference type="ARBA" id="ARBA00004123"/>
    </source>
</evidence>
<dbReference type="Proteomes" id="UP001516464">
    <property type="component" value="Unassembled WGS sequence"/>
</dbReference>
<dbReference type="PANTHER" id="PTHR12896">
    <property type="entry name" value="PAX6 NEIGHBOR PROTEIN PAXNEB"/>
    <property type="match status" value="1"/>
</dbReference>
<evidence type="ECO:0000313" key="10">
    <source>
        <dbReference type="Proteomes" id="UP001516464"/>
    </source>
</evidence>
<sequence length="277" mass="32724">MNAFENNEIYQRLSHNKNDKIQIGIPFLDNILGIKKGSMILIEEDKYSNYHTIIQKTFISSGLINNETVIAITKENCEIEIPDLKIRKETKREPMSIAWRYSKCESEHNEIFDMSRKMDLRNKKYCLIDKLDLSTIRNSNPDRIAIFSYLSPLWTENEDLWELKKMVRKSEAVCVVSIPRFLHDDLHHINTYFDVIINFNSYDFQFYPNYNGILEIKKIITLNDMRVNTLNTMKYGFKLYKYGFKIESIELLEDIKPVEDGIASISLESNKKIEDMF</sequence>
<dbReference type="Pfam" id="PF05625">
    <property type="entry name" value="PAXNEB"/>
    <property type="match status" value="1"/>
</dbReference>
<name>A0ABQ7I151_9MICR</name>
<protein>
    <recommendedName>
        <fullName evidence="5">Elongator complex protein 4</fullName>
    </recommendedName>
</protein>